<reference evidence="1 2" key="1">
    <citation type="submission" date="2023-03" db="EMBL/GenBank/DDBJ databases">
        <title>Genome sequence of Lichtheimia ornata CBS 291.66.</title>
        <authorList>
            <person name="Mohabir J.T."/>
            <person name="Shea T.P."/>
            <person name="Kurbessoian T."/>
            <person name="Berby B."/>
            <person name="Fontaine J."/>
            <person name="Livny J."/>
            <person name="Gnirke A."/>
            <person name="Stajich J.E."/>
            <person name="Cuomo C.A."/>
        </authorList>
    </citation>
    <scope>NUCLEOTIDE SEQUENCE [LARGE SCALE GENOMIC DNA]</scope>
    <source>
        <strain evidence="1">CBS 291.66</strain>
    </source>
</reference>
<dbReference type="GeneID" id="83217385"/>
<gene>
    <name evidence="1" type="ORF">O0I10_009980</name>
</gene>
<comment type="caution">
    <text evidence="1">The sequence shown here is derived from an EMBL/GenBank/DDBJ whole genome shotgun (WGS) entry which is preliminary data.</text>
</comment>
<evidence type="ECO:0000313" key="2">
    <source>
        <dbReference type="Proteomes" id="UP001234581"/>
    </source>
</evidence>
<accession>A0AAD7XU07</accession>
<dbReference type="Gene3D" id="3.40.50.720">
    <property type="entry name" value="NAD(P)-binding Rossmann-like Domain"/>
    <property type="match status" value="1"/>
</dbReference>
<proteinExistence type="predicted"/>
<dbReference type="AlphaFoldDB" id="A0AAD7XU07"/>
<dbReference type="PANTHER" id="PTHR40129:SF2">
    <property type="entry name" value="KETOPANTOATE REDUCTASE N-TERMINAL DOMAIN-CONTAINING PROTEIN"/>
    <property type="match status" value="1"/>
</dbReference>
<keyword evidence="2" id="KW-1185">Reference proteome</keyword>
<organism evidence="1 2">
    <name type="scientific">Lichtheimia ornata</name>
    <dbReference type="NCBI Taxonomy" id="688661"/>
    <lineage>
        <taxon>Eukaryota</taxon>
        <taxon>Fungi</taxon>
        <taxon>Fungi incertae sedis</taxon>
        <taxon>Mucoromycota</taxon>
        <taxon>Mucoromycotina</taxon>
        <taxon>Mucoromycetes</taxon>
        <taxon>Mucorales</taxon>
        <taxon>Lichtheimiaceae</taxon>
        <taxon>Lichtheimia</taxon>
    </lineage>
</organism>
<protein>
    <recommendedName>
        <fullName evidence="3">NAD(P)-binding domain-containing protein</fullName>
    </recommendedName>
</protein>
<dbReference type="PANTHER" id="PTHR40129">
    <property type="entry name" value="KETOPANTOATE REDUCTASE N-TERMINAL DOMAIN-CONTAINING PROTEIN"/>
    <property type="match status" value="1"/>
</dbReference>
<evidence type="ECO:0000313" key="1">
    <source>
        <dbReference type="EMBL" id="KAJ8654410.1"/>
    </source>
</evidence>
<dbReference type="RefSeq" id="XP_058339324.1">
    <property type="nucleotide sequence ID" value="XM_058489964.1"/>
</dbReference>
<sequence>MNEAKVSMLILGFGWSGPFLKEVLTQQAIPYSATTRDGRNDTIAWELPPQDDQEVDVSALPAAMTVLVTFPVRSARSMEKLMDAYEARHHDGLQQQVQWILLSSTRVYDGDKCDRHGPMNLDKDSSGRTEGEKVTLARGGTVVHLAGLWGAQRQPRNWVSRFSTPEALRGKLLQRQLHLIHGQDVARALVLGVHGQFAKTKGQRWIVTDGGCYDWVKLILAWGSQEQVETTQKLIPSVLGTSNNTTTIYDLVDPNNGVIIHPRLDSTEFWDTFGLKPTQFLQVP</sequence>
<dbReference type="Proteomes" id="UP001234581">
    <property type="component" value="Unassembled WGS sequence"/>
</dbReference>
<dbReference type="EMBL" id="JARTCD010000062">
    <property type="protein sequence ID" value="KAJ8654410.1"/>
    <property type="molecule type" value="Genomic_DNA"/>
</dbReference>
<name>A0AAD7XU07_9FUNG</name>
<evidence type="ECO:0008006" key="3">
    <source>
        <dbReference type="Google" id="ProtNLM"/>
    </source>
</evidence>